<gene>
    <name evidence="1" type="ORF">K443DRAFT_54075</name>
</gene>
<sequence length="59" mass="7020">IKEREDMQQECDSEMHRACLAEPRFTALKDKMSNIGEVRRLQDSLEEKKFHYPGCTFEN</sequence>
<dbReference type="HOGENOM" id="CLU_2967281_0_0_1"/>
<evidence type="ECO:0000313" key="1">
    <source>
        <dbReference type="EMBL" id="KIJ91273.1"/>
    </source>
</evidence>
<dbReference type="STRING" id="1095629.A0A0C9WSX7"/>
<dbReference type="Proteomes" id="UP000054477">
    <property type="component" value="Unassembled WGS sequence"/>
</dbReference>
<dbReference type="EMBL" id="KN839030">
    <property type="protein sequence ID" value="KIJ91273.1"/>
    <property type="molecule type" value="Genomic_DNA"/>
</dbReference>
<feature type="non-terminal residue" evidence="1">
    <location>
        <position position="1"/>
    </location>
</feature>
<organism evidence="1 2">
    <name type="scientific">Laccaria amethystina LaAM-08-1</name>
    <dbReference type="NCBI Taxonomy" id="1095629"/>
    <lineage>
        <taxon>Eukaryota</taxon>
        <taxon>Fungi</taxon>
        <taxon>Dikarya</taxon>
        <taxon>Basidiomycota</taxon>
        <taxon>Agaricomycotina</taxon>
        <taxon>Agaricomycetes</taxon>
        <taxon>Agaricomycetidae</taxon>
        <taxon>Agaricales</taxon>
        <taxon>Agaricineae</taxon>
        <taxon>Hydnangiaceae</taxon>
        <taxon>Laccaria</taxon>
    </lineage>
</organism>
<protein>
    <submittedName>
        <fullName evidence="1">Uncharacterized protein</fullName>
    </submittedName>
</protein>
<reference evidence="2" key="2">
    <citation type="submission" date="2015-01" db="EMBL/GenBank/DDBJ databases">
        <title>Evolutionary Origins and Diversification of the Mycorrhizal Mutualists.</title>
        <authorList>
            <consortium name="DOE Joint Genome Institute"/>
            <consortium name="Mycorrhizal Genomics Consortium"/>
            <person name="Kohler A."/>
            <person name="Kuo A."/>
            <person name="Nagy L.G."/>
            <person name="Floudas D."/>
            <person name="Copeland A."/>
            <person name="Barry K.W."/>
            <person name="Cichocki N."/>
            <person name="Veneault-Fourrey C."/>
            <person name="LaButti K."/>
            <person name="Lindquist E.A."/>
            <person name="Lipzen A."/>
            <person name="Lundell T."/>
            <person name="Morin E."/>
            <person name="Murat C."/>
            <person name="Riley R."/>
            <person name="Ohm R."/>
            <person name="Sun H."/>
            <person name="Tunlid A."/>
            <person name="Henrissat B."/>
            <person name="Grigoriev I.V."/>
            <person name="Hibbett D.S."/>
            <person name="Martin F."/>
        </authorList>
    </citation>
    <scope>NUCLEOTIDE SEQUENCE [LARGE SCALE GENOMIC DNA]</scope>
    <source>
        <strain evidence="2">LaAM-08-1</strain>
    </source>
</reference>
<dbReference type="AlphaFoldDB" id="A0A0C9WSX7"/>
<dbReference type="OrthoDB" id="4088568at2759"/>
<proteinExistence type="predicted"/>
<accession>A0A0C9WSX7</accession>
<name>A0A0C9WSX7_9AGAR</name>
<keyword evidence="2" id="KW-1185">Reference proteome</keyword>
<evidence type="ECO:0000313" key="2">
    <source>
        <dbReference type="Proteomes" id="UP000054477"/>
    </source>
</evidence>
<feature type="non-terminal residue" evidence="1">
    <location>
        <position position="59"/>
    </location>
</feature>
<reference evidence="1 2" key="1">
    <citation type="submission" date="2014-04" db="EMBL/GenBank/DDBJ databases">
        <authorList>
            <consortium name="DOE Joint Genome Institute"/>
            <person name="Kuo A."/>
            <person name="Kohler A."/>
            <person name="Nagy L.G."/>
            <person name="Floudas D."/>
            <person name="Copeland A."/>
            <person name="Barry K.W."/>
            <person name="Cichocki N."/>
            <person name="Veneault-Fourrey C."/>
            <person name="LaButti K."/>
            <person name="Lindquist E.A."/>
            <person name="Lipzen A."/>
            <person name="Lundell T."/>
            <person name="Morin E."/>
            <person name="Murat C."/>
            <person name="Sun H."/>
            <person name="Tunlid A."/>
            <person name="Henrissat B."/>
            <person name="Grigoriev I.V."/>
            <person name="Hibbett D.S."/>
            <person name="Martin F."/>
            <person name="Nordberg H.P."/>
            <person name="Cantor M.N."/>
            <person name="Hua S.X."/>
        </authorList>
    </citation>
    <scope>NUCLEOTIDE SEQUENCE [LARGE SCALE GENOMIC DNA]</scope>
    <source>
        <strain evidence="1 2">LaAM-08-1</strain>
    </source>
</reference>